<evidence type="ECO:0000313" key="3">
    <source>
        <dbReference type="Proteomes" id="UP000002384"/>
    </source>
</evidence>
<evidence type="ECO:0000313" key="2">
    <source>
        <dbReference type="EMBL" id="ACK71263.1"/>
    </source>
</evidence>
<dbReference type="PANTHER" id="PTHR34610">
    <property type="entry name" value="SSL7007 PROTEIN"/>
    <property type="match status" value="1"/>
</dbReference>
<protein>
    <submittedName>
        <fullName evidence="2">Nucleotide binding protein PINc</fullName>
    </submittedName>
</protein>
<dbReference type="Proteomes" id="UP000002384">
    <property type="component" value="Chromosome"/>
</dbReference>
<dbReference type="Pfam" id="PF13470">
    <property type="entry name" value="PIN_3"/>
    <property type="match status" value="1"/>
</dbReference>
<dbReference type="Gene3D" id="3.40.50.1010">
    <property type="entry name" value="5'-nuclease"/>
    <property type="match status" value="1"/>
</dbReference>
<accession>B7K8R5</accession>
<dbReference type="InterPro" id="IPR002850">
    <property type="entry name" value="PIN_toxin-like"/>
</dbReference>
<proteinExistence type="predicted"/>
<dbReference type="OrthoDB" id="426765at2"/>
<dbReference type="SUPFAM" id="SSF88723">
    <property type="entry name" value="PIN domain-like"/>
    <property type="match status" value="1"/>
</dbReference>
<dbReference type="EMBL" id="CP001291">
    <property type="protein sequence ID" value="ACK71263.1"/>
    <property type="molecule type" value="Genomic_DNA"/>
</dbReference>
<dbReference type="RefSeq" id="WP_015954863.1">
    <property type="nucleotide sequence ID" value="NC_011729.1"/>
</dbReference>
<dbReference type="eggNOG" id="COG1569">
    <property type="taxonomic scope" value="Bacteria"/>
</dbReference>
<dbReference type="PANTHER" id="PTHR34610:SF3">
    <property type="entry name" value="SSL7007 PROTEIN"/>
    <property type="match status" value="1"/>
</dbReference>
<dbReference type="STRING" id="65393.PCC7424_2858"/>
<evidence type="ECO:0000259" key="1">
    <source>
        <dbReference type="SMART" id="SM00670"/>
    </source>
</evidence>
<dbReference type="InterPro" id="IPR002716">
    <property type="entry name" value="PIN_dom"/>
</dbReference>
<feature type="domain" description="PIN" evidence="1">
    <location>
        <begin position="2"/>
        <end position="115"/>
    </location>
</feature>
<sequence length="136" mass="15608">MIRLVIDTNVLISALLFKNSVPFQSVKLAENRAIILYSQATLDELEQVLYRKKFNKYLSSEERQIFLSKFIISSEFVSITETITICRDQKDNKFLELAVSGNANVIITGDLDLLILNPFQNIEIMSPDAFINQFKQ</sequence>
<dbReference type="AlphaFoldDB" id="B7K8R5"/>
<name>B7K8R5_GLOC7</name>
<gene>
    <name evidence="2" type="ordered locus">PCC7424_2858</name>
</gene>
<dbReference type="SMART" id="SM00670">
    <property type="entry name" value="PINc"/>
    <property type="match status" value="1"/>
</dbReference>
<dbReference type="NCBIfam" id="TIGR00305">
    <property type="entry name" value="putative toxin-antitoxin system toxin component, PIN family"/>
    <property type="match status" value="1"/>
</dbReference>
<keyword evidence="3" id="KW-1185">Reference proteome</keyword>
<organism evidence="2 3">
    <name type="scientific">Gloeothece citriformis (strain PCC 7424)</name>
    <name type="common">Cyanothece sp. (strain PCC 7424)</name>
    <dbReference type="NCBI Taxonomy" id="65393"/>
    <lineage>
        <taxon>Bacteria</taxon>
        <taxon>Bacillati</taxon>
        <taxon>Cyanobacteriota</taxon>
        <taxon>Cyanophyceae</taxon>
        <taxon>Oscillatoriophycideae</taxon>
        <taxon>Chroococcales</taxon>
        <taxon>Aphanothecaceae</taxon>
        <taxon>Gloeothece</taxon>
        <taxon>Gloeothece citriformis</taxon>
    </lineage>
</organism>
<reference evidence="3" key="1">
    <citation type="journal article" date="2011" name="MBio">
        <title>Novel metabolic attributes of the genus Cyanothece, comprising a group of unicellular nitrogen-fixing Cyanobacteria.</title>
        <authorList>
            <person name="Bandyopadhyay A."/>
            <person name="Elvitigala T."/>
            <person name="Welsh E."/>
            <person name="Stockel J."/>
            <person name="Liberton M."/>
            <person name="Min H."/>
            <person name="Sherman L.A."/>
            <person name="Pakrasi H.B."/>
        </authorList>
    </citation>
    <scope>NUCLEOTIDE SEQUENCE [LARGE SCALE GENOMIC DNA]</scope>
    <source>
        <strain evidence="3">PCC 7424</strain>
    </source>
</reference>
<dbReference type="HOGENOM" id="CLU_116617_3_2_3"/>
<dbReference type="InterPro" id="IPR029060">
    <property type="entry name" value="PIN-like_dom_sf"/>
</dbReference>
<dbReference type="KEGG" id="cyc:PCC7424_2858"/>